<sequence length="266" mass="31330">MIICPMSSTSGYFTNVALPKHKLNQLNMILLIKQLLCILFETKWLKVAFTHLKDDALILKKLLDALFKSSVYVILIQHIFGLLKNTSCSFSYETFSKKMVKNSQSIQFKAKYSMSITFFVIEQTNIFGWIILKIEKTKNIKVLEVREFRYERMFVSQFFDKYPTVANVGQVEISFKKERSISYTLVYRLDVASIYTNIILINRLQPVTMVNDEIFAPTQANINIKKKFCLFYMYVLLKKKSNNEKDRIRKKKKLLYDSMQLAYIVF</sequence>
<proteinExistence type="predicted"/>
<evidence type="ECO:0000313" key="1">
    <source>
        <dbReference type="EMBL" id="ETO21140.1"/>
    </source>
</evidence>
<dbReference type="EMBL" id="ASPP01011904">
    <property type="protein sequence ID" value="ETO21140.1"/>
    <property type="molecule type" value="Genomic_DNA"/>
</dbReference>
<evidence type="ECO:0000313" key="2">
    <source>
        <dbReference type="Proteomes" id="UP000023152"/>
    </source>
</evidence>
<dbReference type="OrthoDB" id="10060449at2759"/>
<name>X6N4C6_RETFI</name>
<gene>
    <name evidence="1" type="ORF">RFI_16065</name>
</gene>
<protein>
    <submittedName>
        <fullName evidence="1">Uncharacterized protein</fullName>
    </submittedName>
</protein>
<organism evidence="1 2">
    <name type="scientific">Reticulomyxa filosa</name>
    <dbReference type="NCBI Taxonomy" id="46433"/>
    <lineage>
        <taxon>Eukaryota</taxon>
        <taxon>Sar</taxon>
        <taxon>Rhizaria</taxon>
        <taxon>Retaria</taxon>
        <taxon>Foraminifera</taxon>
        <taxon>Monothalamids</taxon>
        <taxon>Reticulomyxidae</taxon>
        <taxon>Reticulomyxa</taxon>
    </lineage>
</organism>
<dbReference type="InterPro" id="IPR043502">
    <property type="entry name" value="DNA/RNA_pol_sf"/>
</dbReference>
<dbReference type="AlphaFoldDB" id="X6N4C6"/>
<accession>X6N4C6</accession>
<dbReference type="Proteomes" id="UP000023152">
    <property type="component" value="Unassembled WGS sequence"/>
</dbReference>
<dbReference type="SUPFAM" id="SSF56672">
    <property type="entry name" value="DNA/RNA polymerases"/>
    <property type="match status" value="1"/>
</dbReference>
<comment type="caution">
    <text evidence="1">The sequence shown here is derived from an EMBL/GenBank/DDBJ whole genome shotgun (WGS) entry which is preliminary data.</text>
</comment>
<reference evidence="1 2" key="1">
    <citation type="journal article" date="2013" name="Curr. Biol.">
        <title>The Genome of the Foraminiferan Reticulomyxa filosa.</title>
        <authorList>
            <person name="Glockner G."/>
            <person name="Hulsmann N."/>
            <person name="Schleicher M."/>
            <person name="Noegel A.A."/>
            <person name="Eichinger L."/>
            <person name="Gallinger C."/>
            <person name="Pawlowski J."/>
            <person name="Sierra R."/>
            <person name="Euteneuer U."/>
            <person name="Pillet L."/>
            <person name="Moustafa A."/>
            <person name="Platzer M."/>
            <person name="Groth M."/>
            <person name="Szafranski K."/>
            <person name="Schliwa M."/>
        </authorList>
    </citation>
    <scope>NUCLEOTIDE SEQUENCE [LARGE SCALE GENOMIC DNA]</scope>
</reference>
<keyword evidence="2" id="KW-1185">Reference proteome</keyword>